<evidence type="ECO:0000313" key="2">
    <source>
        <dbReference type="Proteomes" id="UP000636709"/>
    </source>
</evidence>
<accession>A0A835FHD7</accession>
<gene>
    <name evidence="1" type="ORF">HU200_010720</name>
</gene>
<sequence>MCLCDNTKRGGAIALLNPSTREKLRVPPLPVSYRQRKGYRSWQTLQRAAGVHAGARRDVAVPGASCRPDAGVVTVGGAAYWVTNGLERVVCFDLKSESVTFDAPLPVGPGRGYEFHLTEVHDGRLGLAVHDDRRAPPVRTEEVWVLGDRHGWTLRYRVRAHGVEQRLAAPYLAPHGGEYVLAVARSDERGRKNLCAHRLPGAGIWLPRGEVRSVRISDGEPGTVVAYCISGSYSDLRTFAYVETTEPLSCYKIHRGSSIPRGSTRK</sequence>
<keyword evidence="2" id="KW-1185">Reference proteome</keyword>
<dbReference type="EMBL" id="JACEFO010000744">
    <property type="protein sequence ID" value="KAF8758060.1"/>
    <property type="molecule type" value="Genomic_DNA"/>
</dbReference>
<reference evidence="1" key="1">
    <citation type="submission" date="2020-07" db="EMBL/GenBank/DDBJ databases">
        <title>Genome sequence and genetic diversity analysis of an under-domesticated orphan crop, white fonio (Digitaria exilis).</title>
        <authorList>
            <person name="Bennetzen J.L."/>
            <person name="Chen S."/>
            <person name="Ma X."/>
            <person name="Wang X."/>
            <person name="Yssel A.E.J."/>
            <person name="Chaluvadi S.R."/>
            <person name="Johnson M."/>
            <person name="Gangashetty P."/>
            <person name="Hamidou F."/>
            <person name="Sanogo M.D."/>
            <person name="Zwaenepoel A."/>
            <person name="Wallace J."/>
            <person name="Van De Peer Y."/>
            <person name="Van Deynze A."/>
        </authorList>
    </citation>
    <scope>NUCLEOTIDE SEQUENCE</scope>
    <source>
        <tissue evidence="1">Leaves</tissue>
    </source>
</reference>
<evidence type="ECO:0000313" key="1">
    <source>
        <dbReference type="EMBL" id="KAF8758060.1"/>
    </source>
</evidence>
<evidence type="ECO:0008006" key="3">
    <source>
        <dbReference type="Google" id="ProtNLM"/>
    </source>
</evidence>
<organism evidence="1 2">
    <name type="scientific">Digitaria exilis</name>
    <dbReference type="NCBI Taxonomy" id="1010633"/>
    <lineage>
        <taxon>Eukaryota</taxon>
        <taxon>Viridiplantae</taxon>
        <taxon>Streptophyta</taxon>
        <taxon>Embryophyta</taxon>
        <taxon>Tracheophyta</taxon>
        <taxon>Spermatophyta</taxon>
        <taxon>Magnoliopsida</taxon>
        <taxon>Liliopsida</taxon>
        <taxon>Poales</taxon>
        <taxon>Poaceae</taxon>
        <taxon>PACMAD clade</taxon>
        <taxon>Panicoideae</taxon>
        <taxon>Panicodae</taxon>
        <taxon>Paniceae</taxon>
        <taxon>Anthephorinae</taxon>
        <taxon>Digitaria</taxon>
    </lineage>
</organism>
<proteinExistence type="predicted"/>
<comment type="caution">
    <text evidence="1">The sequence shown here is derived from an EMBL/GenBank/DDBJ whole genome shotgun (WGS) entry which is preliminary data.</text>
</comment>
<protein>
    <recommendedName>
        <fullName evidence="3">F-box associated domain-containing protein</fullName>
    </recommendedName>
</protein>
<dbReference type="Proteomes" id="UP000636709">
    <property type="component" value="Unassembled WGS sequence"/>
</dbReference>
<dbReference type="AlphaFoldDB" id="A0A835FHD7"/>
<name>A0A835FHD7_9POAL</name>
<dbReference type="OrthoDB" id="665134at2759"/>